<dbReference type="InterPro" id="IPR008979">
    <property type="entry name" value="Galactose-bd-like_sf"/>
</dbReference>
<dbReference type="GO" id="GO:0001868">
    <property type="term" value="P:regulation of complement activation, lectin pathway"/>
    <property type="evidence" value="ECO:0007669"/>
    <property type="project" value="UniProtKB-ARBA"/>
</dbReference>
<feature type="compositionally biased region" description="Pro residues" evidence="8">
    <location>
        <begin position="653"/>
        <end position="663"/>
    </location>
</feature>
<dbReference type="InterPro" id="IPR051941">
    <property type="entry name" value="BG_Antigen-Binding_Lectin"/>
</dbReference>
<dbReference type="Pfam" id="PF00059">
    <property type="entry name" value="Lectin_C"/>
    <property type="match status" value="1"/>
</dbReference>
<evidence type="ECO:0000256" key="7">
    <source>
        <dbReference type="ARBA" id="ARBA00023157"/>
    </source>
</evidence>
<evidence type="ECO:0000256" key="1">
    <source>
        <dbReference type="ARBA" id="ARBA00002219"/>
    </source>
</evidence>
<dbReference type="InterPro" id="IPR006585">
    <property type="entry name" value="FTP1"/>
</dbReference>
<dbReference type="SMART" id="SM00034">
    <property type="entry name" value="CLECT"/>
    <property type="match status" value="1"/>
</dbReference>
<comment type="subunit">
    <text evidence="3">Homotrimer.</text>
</comment>
<feature type="domain" description="C-type lectin" evidence="9">
    <location>
        <begin position="1222"/>
        <end position="1337"/>
    </location>
</feature>
<keyword evidence="5" id="KW-0430">Lectin</keyword>
<keyword evidence="6" id="KW-0106">Calcium</keyword>
<evidence type="ECO:0000313" key="11">
    <source>
        <dbReference type="Proteomes" id="UP001460270"/>
    </source>
</evidence>
<dbReference type="GO" id="GO:0010185">
    <property type="term" value="P:regulation of cellular defense response"/>
    <property type="evidence" value="ECO:0007669"/>
    <property type="project" value="UniProtKB-ARBA"/>
</dbReference>
<evidence type="ECO:0000256" key="2">
    <source>
        <dbReference type="ARBA" id="ARBA00010147"/>
    </source>
</evidence>
<dbReference type="SUPFAM" id="SSF56436">
    <property type="entry name" value="C-type lectin-like"/>
    <property type="match status" value="1"/>
</dbReference>
<evidence type="ECO:0000256" key="8">
    <source>
        <dbReference type="SAM" id="MobiDB-lite"/>
    </source>
</evidence>
<dbReference type="PANTHER" id="PTHR45713">
    <property type="entry name" value="FTP DOMAIN-CONTAINING PROTEIN"/>
    <property type="match status" value="1"/>
</dbReference>
<dbReference type="Proteomes" id="UP001460270">
    <property type="component" value="Unassembled WGS sequence"/>
</dbReference>
<dbReference type="InterPro" id="IPR001304">
    <property type="entry name" value="C-type_lectin-like"/>
</dbReference>
<reference evidence="11" key="1">
    <citation type="submission" date="2024-04" db="EMBL/GenBank/DDBJ databases">
        <title>Salinicola lusitanus LLJ914,a marine bacterium isolated from the Okinawa Trough.</title>
        <authorList>
            <person name="Li J."/>
        </authorList>
    </citation>
    <scope>NUCLEOTIDE SEQUENCE [LARGE SCALE GENOMIC DNA]</scope>
</reference>
<accession>A0AAW0P706</accession>
<dbReference type="EMBL" id="JBBPFD010000010">
    <property type="protein sequence ID" value="KAK7910368.1"/>
    <property type="molecule type" value="Genomic_DNA"/>
</dbReference>
<dbReference type="GO" id="GO:0042806">
    <property type="term" value="F:fucose binding"/>
    <property type="evidence" value="ECO:0007669"/>
    <property type="project" value="UniProtKB-ARBA"/>
</dbReference>
<proteinExistence type="inferred from homology"/>
<feature type="region of interest" description="Disordered" evidence="8">
    <location>
        <begin position="118"/>
        <end position="182"/>
    </location>
</feature>
<dbReference type="InterPro" id="IPR016186">
    <property type="entry name" value="C-type_lectin-like/link_sf"/>
</dbReference>
<evidence type="ECO:0000256" key="5">
    <source>
        <dbReference type="ARBA" id="ARBA00022734"/>
    </source>
</evidence>
<evidence type="ECO:0000256" key="3">
    <source>
        <dbReference type="ARBA" id="ARBA00011233"/>
    </source>
</evidence>
<dbReference type="PROSITE" id="PS50041">
    <property type="entry name" value="C_TYPE_LECTIN_2"/>
    <property type="match status" value="1"/>
</dbReference>
<dbReference type="GO" id="GO:0046872">
    <property type="term" value="F:metal ion binding"/>
    <property type="evidence" value="ECO:0007669"/>
    <property type="project" value="UniProtKB-KW"/>
</dbReference>
<evidence type="ECO:0000259" key="9">
    <source>
        <dbReference type="PROSITE" id="PS50041"/>
    </source>
</evidence>
<evidence type="ECO:0000256" key="6">
    <source>
        <dbReference type="ARBA" id="ARBA00022837"/>
    </source>
</evidence>
<evidence type="ECO:0000256" key="4">
    <source>
        <dbReference type="ARBA" id="ARBA00022723"/>
    </source>
</evidence>
<dbReference type="Pfam" id="PF22633">
    <property type="entry name" value="F5_F8_type_C_2"/>
    <property type="match status" value="2"/>
</dbReference>
<feature type="region of interest" description="Disordered" evidence="8">
    <location>
        <begin position="632"/>
        <end position="670"/>
    </location>
</feature>
<keyword evidence="7" id="KW-1015">Disulfide bond</keyword>
<dbReference type="Gene3D" id="3.10.100.10">
    <property type="entry name" value="Mannose-Binding Protein A, subunit A"/>
    <property type="match status" value="1"/>
</dbReference>
<dbReference type="CDD" id="cd00037">
    <property type="entry name" value="CLECT"/>
    <property type="match status" value="1"/>
</dbReference>
<sequence length="1349" mass="149123">MTTAMPSTLVSTILCSINSNWYCSAPLLTLHAHISPDGFAPAYLSELLTVQQSVGALRWLCRGEHHITKSKSRINSRHTHDTSTENEFQACCNNLLVGAVRDLSQHVYHHNAPRIHNNQAHYHHGPGSLNNTQAHHHHGPRCLNNTQAHYDHSPRRLNNTNAHYHNSPRRINNTQANHSHNGPKYLNNNQTNFHHGPKYFNNNQASFHHGPKYFNNNQASFHHGPKYFNNNQASFHHGPKYFNNNQASFHHGPKYLNNNQASFHHGPKYLNYNQASFHHGPKYFNNNQASKHHGTKYINNNQASFHHGPKYLNNNQASFHYGPKYFNNNQASKHHGTKYINNNQASFHHGPNTSTTTKPASTMAPNTSTTTKPASTMAPNTSTTTKPDSTMAPNTSTTTKPASTMAPNTSTTTKPASTMAPNTSTTTKPASTMAPNTSTTTKPASTMAPNTSTTTKPASTMAPNTSTTTKPASTMAPNTSTTTKPDSTMAPNTSTTTKPASTMAPNTSTTTKPASTMAPNTSTTTKPASTMAPNTSTTTKPASTMAPNTSTTTKPASTMAQIPQQQPSQLPLWPQILQQQPSQIPPWPQILQQQPSQLPPWPQIPQQQPSQLPPWPQILQLQPSHLPPWLQMPQQQPSQLPPCLQMPQQQPSQLPPWLQPPLPRTSQLPPWLQLPPPPQTSQQRILQQLQLPLSLLPLLLQLSQMQQWWNLRTFVSNTDITTTECTTGKLCAAEPKDCDPTTGSCFFIGVRRKSGRNLDFEVAGETDGYVGSTLQTEGGNVTAYLCVKDNNKVIFQGASVENGKLKIKTVPVNNVKAKMNGRRVQCTFSATVPDATVRGADTIFKVAVVTGTYSPTSGEFGNPVTQIKTESVDLINPSANTTNVADGATGLLPPMSTGYPQPNVAVKGEATQSSTLYPAEANRAIDGRRDTFYTESSCSHTEQETAPWWRVDLGQIFMVSKVKVTNRGDCCAERLDGAEIHIGDSLTNNGNDNPRCAVITHIPLGNTFTYTCESGIMLGRYVNLVLPGDVKILTLCEVEVYADPSVVAQTNIVRLIKTAAQSTTYFYWNGNKWISGRAEKALQNCLTHTFSEACCVQTFPERNPWWKIDLGAVYRVSAIVIYNRADNYQLNIIGAKIKIGKSWDHTNNPVCAVISSADLKQTFDCSDMEGQYVSVNIPSRTQMGTVLTFCRVEVYGSKVESEPAPLPSPPPVYNFTSESAQIGGRTVTLVRGRLCWSDALFYCREHYWDLLSLHSQDEQTQVEQLIRNNSFSLTENVWLGLRREVMGMQWFWMSGEAVTFDRWRLFPPLFPNPCGGLDSEFLWSPLPCGQTNYFICQTEQTVYVVLGMN</sequence>
<comment type="function">
    <text evidence="1">Acts as a defensive agent. Recognizes blood group fucosylated oligosaccharides including A, B, H and Lewis B-type antigens. Does not recognize Lewis A antigen and has low affinity for monovalent haptens.</text>
</comment>
<dbReference type="PANTHER" id="PTHR45713:SF6">
    <property type="entry name" value="F5_8 TYPE C DOMAIN-CONTAINING PROTEIN"/>
    <property type="match status" value="1"/>
</dbReference>
<organism evidence="10 11">
    <name type="scientific">Mugilogobius chulae</name>
    <name type="common">yellowstripe goby</name>
    <dbReference type="NCBI Taxonomy" id="88201"/>
    <lineage>
        <taxon>Eukaryota</taxon>
        <taxon>Metazoa</taxon>
        <taxon>Chordata</taxon>
        <taxon>Craniata</taxon>
        <taxon>Vertebrata</taxon>
        <taxon>Euteleostomi</taxon>
        <taxon>Actinopterygii</taxon>
        <taxon>Neopterygii</taxon>
        <taxon>Teleostei</taxon>
        <taxon>Neoteleostei</taxon>
        <taxon>Acanthomorphata</taxon>
        <taxon>Gobiaria</taxon>
        <taxon>Gobiiformes</taxon>
        <taxon>Gobioidei</taxon>
        <taxon>Gobiidae</taxon>
        <taxon>Gobionellinae</taxon>
        <taxon>Mugilogobius</taxon>
    </lineage>
</organism>
<feature type="compositionally biased region" description="Polar residues" evidence="8">
    <location>
        <begin position="156"/>
        <end position="182"/>
    </location>
</feature>
<evidence type="ECO:0000313" key="10">
    <source>
        <dbReference type="EMBL" id="KAK7910368.1"/>
    </source>
</evidence>
<feature type="compositionally biased region" description="Low complexity" evidence="8">
    <location>
        <begin position="632"/>
        <end position="652"/>
    </location>
</feature>
<dbReference type="SUPFAM" id="SSF49785">
    <property type="entry name" value="Galactose-binding domain-like"/>
    <property type="match status" value="2"/>
</dbReference>
<feature type="region of interest" description="Disordered" evidence="8">
    <location>
        <begin position="346"/>
        <end position="555"/>
    </location>
</feature>
<name>A0AAW0P706_9GOBI</name>
<comment type="caution">
    <text evidence="10">The sequence shown here is derived from an EMBL/GenBank/DDBJ whole genome shotgun (WGS) entry which is preliminary data.</text>
</comment>
<comment type="similarity">
    <text evidence="2">Belongs to the fucolectin family.</text>
</comment>
<protein>
    <recommendedName>
        <fullName evidence="9">C-type lectin domain-containing protein</fullName>
    </recommendedName>
</protein>
<keyword evidence="11" id="KW-1185">Reference proteome</keyword>
<gene>
    <name evidence="10" type="ORF">WMY93_015052</name>
</gene>
<dbReference type="InterPro" id="IPR016187">
    <property type="entry name" value="CTDL_fold"/>
</dbReference>
<dbReference type="SMART" id="SM00607">
    <property type="entry name" value="FTP"/>
    <property type="match status" value="2"/>
</dbReference>
<keyword evidence="4" id="KW-0479">Metal-binding</keyword>
<dbReference type="Gene3D" id="2.60.120.260">
    <property type="entry name" value="Galactose-binding domain-like"/>
    <property type="match status" value="2"/>
</dbReference>